<dbReference type="PANTHER" id="PTHR33375:SF1">
    <property type="entry name" value="CHROMOSOME-PARTITIONING PROTEIN PARB-RELATED"/>
    <property type="match status" value="1"/>
</dbReference>
<dbReference type="SMART" id="SM00470">
    <property type="entry name" value="ParB"/>
    <property type="match status" value="1"/>
</dbReference>
<dbReference type="NCBIfam" id="TIGR00180">
    <property type="entry name" value="parB_part"/>
    <property type="match status" value="1"/>
</dbReference>
<sequence>MIHPIPLSDIEPGKYQPRTSFNVDELAKSIKAAGLINPIIIRKTKKKYEIIAGERRYRAHVLLNYKTITSIIVDVDDGRAAGMALVENMQRADLNPMDEAEHLYIMKEFITSNLAEIARAIGKSRAWVSNRLRLLRLAECSKNALSKKLITPTHGRTLLQFNFREQGEIINEVLLKKLDLNEVSKLLKIKLKQSIIKTQPKKDIHILDLENTLSNQLNAPTKVTQDTISIDFHCKTELLGIIGRIINQK</sequence>
<comment type="caution">
    <text evidence="4">The sequence shown here is derived from an EMBL/GenBank/DDBJ whole genome shotgun (WGS) entry which is preliminary data.</text>
</comment>
<dbReference type="InterPro" id="IPR003115">
    <property type="entry name" value="ParB_N"/>
</dbReference>
<dbReference type="PANTHER" id="PTHR33375">
    <property type="entry name" value="CHROMOSOME-PARTITIONING PROTEIN PARB-RELATED"/>
    <property type="match status" value="1"/>
</dbReference>
<gene>
    <name evidence="4" type="ORF">Q8W34_14185</name>
</gene>
<organism evidence="4 5">
    <name type="scientific">Pseudoalteromonas marina</name>
    <dbReference type="NCBI Taxonomy" id="267375"/>
    <lineage>
        <taxon>Bacteria</taxon>
        <taxon>Pseudomonadati</taxon>
        <taxon>Pseudomonadota</taxon>
        <taxon>Gammaproteobacteria</taxon>
        <taxon>Alteromonadales</taxon>
        <taxon>Pseudoalteromonadaceae</taxon>
        <taxon>Pseudoalteromonas</taxon>
    </lineage>
</organism>
<dbReference type="Proteomes" id="UP001177212">
    <property type="component" value="Unassembled WGS sequence"/>
</dbReference>
<evidence type="ECO:0000259" key="3">
    <source>
        <dbReference type="SMART" id="SM00470"/>
    </source>
</evidence>
<accession>A0ABT9FH20</accession>
<keyword evidence="2" id="KW-0159">Chromosome partition</keyword>
<protein>
    <submittedName>
        <fullName evidence="4">ParB/RepB/Spo0J family partition protein</fullName>
    </submittedName>
</protein>
<dbReference type="InterPro" id="IPR004437">
    <property type="entry name" value="ParB/RepB/Spo0J"/>
</dbReference>
<dbReference type="Pfam" id="PF02195">
    <property type="entry name" value="ParB_N"/>
    <property type="match status" value="1"/>
</dbReference>
<name>A0ABT9FH20_9GAMM</name>
<dbReference type="InterPro" id="IPR050336">
    <property type="entry name" value="Chromosome_partition/occlusion"/>
</dbReference>
<dbReference type="SUPFAM" id="SSF110849">
    <property type="entry name" value="ParB/Sulfiredoxin"/>
    <property type="match status" value="1"/>
</dbReference>
<comment type="similarity">
    <text evidence="1">Belongs to the ParB family.</text>
</comment>
<feature type="domain" description="ParB-like N-terminal" evidence="3">
    <location>
        <begin position="3"/>
        <end position="89"/>
    </location>
</feature>
<evidence type="ECO:0000256" key="1">
    <source>
        <dbReference type="ARBA" id="ARBA00006295"/>
    </source>
</evidence>
<dbReference type="EMBL" id="JAUYVT010000014">
    <property type="protein sequence ID" value="MDP2565791.1"/>
    <property type="molecule type" value="Genomic_DNA"/>
</dbReference>
<dbReference type="RefSeq" id="WP_305472524.1">
    <property type="nucleotide sequence ID" value="NZ_JAUYVT010000014.1"/>
</dbReference>
<reference evidence="4" key="1">
    <citation type="submission" date="2023-07" db="EMBL/GenBank/DDBJ databases">
        <title>Genome content predicts the carbon catabolic preferences of heterotrophic bacteria.</title>
        <authorList>
            <person name="Gralka M."/>
        </authorList>
    </citation>
    <scope>NUCLEOTIDE SEQUENCE</scope>
    <source>
        <strain evidence="4">4G09</strain>
    </source>
</reference>
<dbReference type="Gene3D" id="3.90.1530.30">
    <property type="match status" value="1"/>
</dbReference>
<proteinExistence type="inferred from homology"/>
<keyword evidence="5" id="KW-1185">Reference proteome</keyword>
<dbReference type="Pfam" id="PF17762">
    <property type="entry name" value="HTH_ParB"/>
    <property type="match status" value="1"/>
</dbReference>
<evidence type="ECO:0000313" key="5">
    <source>
        <dbReference type="Proteomes" id="UP001177212"/>
    </source>
</evidence>
<evidence type="ECO:0000313" key="4">
    <source>
        <dbReference type="EMBL" id="MDP2565791.1"/>
    </source>
</evidence>
<evidence type="ECO:0000256" key="2">
    <source>
        <dbReference type="ARBA" id="ARBA00022829"/>
    </source>
</evidence>
<dbReference type="InterPro" id="IPR041468">
    <property type="entry name" value="HTH_ParB/Spo0J"/>
</dbReference>
<dbReference type="InterPro" id="IPR036086">
    <property type="entry name" value="ParB/Sulfiredoxin_sf"/>
</dbReference>
<dbReference type="Gene3D" id="1.10.10.2830">
    <property type="match status" value="1"/>
</dbReference>